<dbReference type="GO" id="GO:0003700">
    <property type="term" value="F:DNA-binding transcription factor activity"/>
    <property type="evidence" value="ECO:0007669"/>
    <property type="project" value="InterPro"/>
</dbReference>
<comment type="caution">
    <text evidence="7">The sequence shown here is derived from an EMBL/GenBank/DDBJ whole genome shotgun (WGS) entry which is preliminary data.</text>
</comment>
<dbReference type="EMBL" id="AMZH03010245">
    <property type="protein sequence ID" value="RRT55113.1"/>
    <property type="molecule type" value="Genomic_DNA"/>
</dbReference>
<keyword evidence="3" id="KW-0804">Transcription</keyword>
<dbReference type="AlphaFoldDB" id="A0A426YTQ0"/>
<dbReference type="CDD" id="cd00167">
    <property type="entry name" value="SANT"/>
    <property type="match status" value="1"/>
</dbReference>
<evidence type="ECO:0000256" key="4">
    <source>
        <dbReference type="ARBA" id="ARBA00023242"/>
    </source>
</evidence>
<feature type="domain" description="SANT" evidence="6">
    <location>
        <begin position="51"/>
        <end position="106"/>
    </location>
</feature>
<dbReference type="SUPFAM" id="SSF46689">
    <property type="entry name" value="Homeodomain-like"/>
    <property type="match status" value="1"/>
</dbReference>
<dbReference type="InterPro" id="IPR009057">
    <property type="entry name" value="Homeodomain-like_sf"/>
</dbReference>
<accession>A0A426YTQ0</accession>
<evidence type="ECO:0000256" key="3">
    <source>
        <dbReference type="ARBA" id="ARBA00023163"/>
    </source>
</evidence>
<dbReference type="GO" id="GO:0005634">
    <property type="term" value="C:nucleus"/>
    <property type="evidence" value="ECO:0007669"/>
    <property type="project" value="UniProtKB-SubCell"/>
</dbReference>
<organism evidence="7 8">
    <name type="scientific">Ensete ventricosum</name>
    <name type="common">Abyssinian banana</name>
    <name type="synonym">Musa ensete</name>
    <dbReference type="NCBI Taxonomy" id="4639"/>
    <lineage>
        <taxon>Eukaryota</taxon>
        <taxon>Viridiplantae</taxon>
        <taxon>Streptophyta</taxon>
        <taxon>Embryophyta</taxon>
        <taxon>Tracheophyta</taxon>
        <taxon>Spermatophyta</taxon>
        <taxon>Magnoliopsida</taxon>
        <taxon>Liliopsida</taxon>
        <taxon>Zingiberales</taxon>
        <taxon>Musaceae</taxon>
        <taxon>Ensete</taxon>
    </lineage>
</organism>
<evidence type="ECO:0000256" key="1">
    <source>
        <dbReference type="ARBA" id="ARBA00004123"/>
    </source>
</evidence>
<evidence type="ECO:0000313" key="8">
    <source>
        <dbReference type="Proteomes" id="UP000287651"/>
    </source>
</evidence>
<dbReference type="InterPro" id="IPR044636">
    <property type="entry name" value="RADIALIS-like"/>
</dbReference>
<dbReference type="PANTHER" id="PTHR43952:SF72">
    <property type="entry name" value="MYB-LIKE DOMAIN-CONTAINING PROTEIN"/>
    <property type="match status" value="1"/>
</dbReference>
<evidence type="ECO:0000256" key="2">
    <source>
        <dbReference type="ARBA" id="ARBA00023015"/>
    </source>
</evidence>
<dbReference type="Proteomes" id="UP000287651">
    <property type="component" value="Unassembled WGS sequence"/>
</dbReference>
<reference evidence="7 8" key="1">
    <citation type="journal article" date="2014" name="Agronomy (Basel)">
        <title>A Draft Genome Sequence for Ensete ventricosum, the Drought-Tolerant Tree Against Hunger.</title>
        <authorList>
            <person name="Harrison J."/>
            <person name="Moore K.A."/>
            <person name="Paszkiewicz K."/>
            <person name="Jones T."/>
            <person name="Grant M."/>
            <person name="Ambacheew D."/>
            <person name="Muzemil S."/>
            <person name="Studholme D.J."/>
        </authorList>
    </citation>
    <scope>NUCLEOTIDE SEQUENCE [LARGE SCALE GENOMIC DNA]</scope>
</reference>
<name>A0A426YTQ0_ENSVE</name>
<gene>
    <name evidence="7" type="ORF">B296_00048687</name>
</gene>
<dbReference type="PROSITE" id="PS51293">
    <property type="entry name" value="SANT"/>
    <property type="match status" value="1"/>
</dbReference>
<evidence type="ECO:0000259" key="5">
    <source>
        <dbReference type="PROSITE" id="PS50090"/>
    </source>
</evidence>
<dbReference type="PANTHER" id="PTHR43952">
    <property type="entry name" value="MYB FAMILY TRANSCRIPTION FACTOR-RELATED"/>
    <property type="match status" value="1"/>
</dbReference>
<dbReference type="InterPro" id="IPR001005">
    <property type="entry name" value="SANT/Myb"/>
</dbReference>
<feature type="domain" description="Myb-like" evidence="5">
    <location>
        <begin position="48"/>
        <end position="102"/>
    </location>
</feature>
<protein>
    <submittedName>
        <fullName evidence="7">Uncharacterized protein</fullName>
    </submittedName>
</protein>
<comment type="subcellular location">
    <subcellularLocation>
        <location evidence="1">Nucleus</location>
    </subcellularLocation>
</comment>
<proteinExistence type="predicted"/>
<evidence type="ECO:0000313" key="7">
    <source>
        <dbReference type="EMBL" id="RRT55113.1"/>
    </source>
</evidence>
<keyword evidence="2" id="KW-0805">Transcription regulation</keyword>
<keyword evidence="4" id="KW-0539">Nucleus</keyword>
<sequence length="152" mass="17172">MPFSVISCSQASASTYQLTQSYSGELRAKQNSKLKCQVSIHKYPLEMSSGAVSSSWTEEQNKMFEDALAKYDKDTPDRWNKVARAVRGKTVEEVKRHYELLVEDIGRIEKGHMPYGNHLSTSRRGTLIALPTEHCSSPYLFSSSLLCLELHL</sequence>
<dbReference type="PROSITE" id="PS50090">
    <property type="entry name" value="MYB_LIKE"/>
    <property type="match status" value="1"/>
</dbReference>
<dbReference type="Pfam" id="PF23082">
    <property type="entry name" value="Myb_DNA-binding_2"/>
    <property type="match status" value="1"/>
</dbReference>
<dbReference type="FunFam" id="1.10.10.60:FF:000154">
    <property type="entry name" value="Transcription factor SRM1"/>
    <property type="match status" value="1"/>
</dbReference>
<evidence type="ECO:0000259" key="6">
    <source>
        <dbReference type="PROSITE" id="PS51293"/>
    </source>
</evidence>
<dbReference type="Gene3D" id="1.10.10.60">
    <property type="entry name" value="Homeodomain-like"/>
    <property type="match status" value="1"/>
</dbReference>
<dbReference type="SMART" id="SM00717">
    <property type="entry name" value="SANT"/>
    <property type="match status" value="1"/>
</dbReference>
<dbReference type="InterPro" id="IPR017884">
    <property type="entry name" value="SANT_dom"/>
</dbReference>